<dbReference type="PROSITE" id="PS51094">
    <property type="entry name" value="PTS_EIIA_TYPE_2"/>
    <property type="match status" value="1"/>
</dbReference>
<sequence length="149" mass="16621">MKLEEYLDPRLVLPDLHATAKPAVLQELITPVADVLPGFDVKKALQVLLEREYLGTTGIGDGIAIPHGKLAELDKIVLVVGRSKDGVDFEALDLKRCTIFFLVLAPEQVAGMHLRILAHISRLLKDEAFRRDFLSTPDKESLWKLLART</sequence>
<dbReference type="AlphaFoldDB" id="T2GDB7"/>
<proteinExistence type="predicted"/>
<dbReference type="KEGG" id="dgg:DGI_2416"/>
<dbReference type="HOGENOM" id="CLU_072531_5_2_7"/>
<dbReference type="PANTHER" id="PTHR47738">
    <property type="entry name" value="PTS SYSTEM FRUCTOSE-LIKE EIIA COMPONENT-RELATED"/>
    <property type="match status" value="1"/>
</dbReference>
<reference evidence="2 3" key="1">
    <citation type="journal article" date="2013" name="J. Bacteriol.">
        <title>Roles of HynAB and Ech, the only two hydrogenases found in the model sulfate reducer Desulfovibrio gigas.</title>
        <authorList>
            <person name="Morais-Silva F.O."/>
            <person name="Santos C.I."/>
            <person name="Rodrigues R."/>
            <person name="Pereira I.A."/>
            <person name="Rodrigues-Pousada C."/>
        </authorList>
    </citation>
    <scope>NUCLEOTIDE SEQUENCE [LARGE SCALE GENOMIC DNA]</scope>
    <source>
        <strain evidence="3">ATCC 19364 / DSM 1382 / NCIMB 9332 / VKM B-1759</strain>
    </source>
</reference>
<dbReference type="InterPro" id="IPR051541">
    <property type="entry name" value="PTS_SugarTrans_NitroReg"/>
</dbReference>
<dbReference type="GO" id="GO:0030295">
    <property type="term" value="F:protein kinase activator activity"/>
    <property type="evidence" value="ECO:0007669"/>
    <property type="project" value="TreeGrafter"/>
</dbReference>
<dbReference type="InterPro" id="IPR002178">
    <property type="entry name" value="PTS_EIIA_type-2_dom"/>
</dbReference>
<dbReference type="PROSITE" id="PS00372">
    <property type="entry name" value="PTS_EIIA_TYPE_2_HIS"/>
    <property type="match status" value="1"/>
</dbReference>
<protein>
    <submittedName>
        <fullName evidence="2">Putative PTS IIA-like nitrogen-regulatory protein PtsN</fullName>
    </submittedName>
</protein>
<dbReference type="OrthoDB" id="95460at2"/>
<name>T2GDB7_MEGG1</name>
<gene>
    <name evidence="2" type="primary">ptsN</name>
    <name evidence="2" type="ORF">DGI_2416</name>
</gene>
<dbReference type="EMBL" id="CP006585">
    <property type="protein sequence ID" value="AGW14164.1"/>
    <property type="molecule type" value="Genomic_DNA"/>
</dbReference>
<evidence type="ECO:0000313" key="2">
    <source>
        <dbReference type="EMBL" id="AGW14164.1"/>
    </source>
</evidence>
<dbReference type="Gene3D" id="3.40.930.10">
    <property type="entry name" value="Mannitol-specific EII, Chain A"/>
    <property type="match status" value="1"/>
</dbReference>
<dbReference type="CDD" id="cd00211">
    <property type="entry name" value="PTS_IIA_fru"/>
    <property type="match status" value="1"/>
</dbReference>
<accession>T2GDB7</accession>
<dbReference type="STRING" id="1121448.DGI_2416"/>
<keyword evidence="3" id="KW-1185">Reference proteome</keyword>
<dbReference type="PANTHER" id="PTHR47738:SF1">
    <property type="entry name" value="NITROGEN REGULATORY PROTEIN"/>
    <property type="match status" value="1"/>
</dbReference>
<dbReference type="SUPFAM" id="SSF55804">
    <property type="entry name" value="Phoshotransferase/anion transport protein"/>
    <property type="match status" value="1"/>
</dbReference>
<dbReference type="eggNOG" id="COG1762">
    <property type="taxonomic scope" value="Bacteria"/>
</dbReference>
<reference evidence="3" key="2">
    <citation type="submission" date="2013-07" db="EMBL/GenBank/DDBJ databases">
        <authorList>
            <person name="Morais-Silva F.O."/>
            <person name="Rezende A.M."/>
            <person name="Pimentel C."/>
            <person name="Resende D.M."/>
            <person name="Santos C.I."/>
            <person name="Clemente C."/>
            <person name="de Oliveira L.M."/>
            <person name="da Silva S.M."/>
            <person name="Costa D.A."/>
            <person name="Varela-Raposo A."/>
            <person name="Horacio E.C.A."/>
            <person name="Matos M."/>
            <person name="Flores O."/>
            <person name="Ruiz J.C."/>
            <person name="Rodrigues-Pousada C."/>
        </authorList>
    </citation>
    <scope>NUCLEOTIDE SEQUENCE [LARGE SCALE GENOMIC DNA]</scope>
    <source>
        <strain evidence="3">ATCC 19364 / DSM 1382 / NCIMB 9332 / VKM B-1759</strain>
    </source>
</reference>
<dbReference type="Pfam" id="PF00359">
    <property type="entry name" value="PTS_EIIA_2"/>
    <property type="match status" value="1"/>
</dbReference>
<dbReference type="PATRIC" id="fig|1121448.10.peg.2368"/>
<dbReference type="InterPro" id="IPR016152">
    <property type="entry name" value="PTrfase/Anion_transptr"/>
</dbReference>
<evidence type="ECO:0000259" key="1">
    <source>
        <dbReference type="PROSITE" id="PS51094"/>
    </source>
</evidence>
<dbReference type="RefSeq" id="WP_021761147.1">
    <property type="nucleotide sequence ID" value="NC_022444.1"/>
</dbReference>
<evidence type="ECO:0000313" key="3">
    <source>
        <dbReference type="Proteomes" id="UP000016587"/>
    </source>
</evidence>
<feature type="domain" description="PTS EIIA type-2" evidence="1">
    <location>
        <begin position="5"/>
        <end position="149"/>
    </location>
</feature>
<dbReference type="Proteomes" id="UP000016587">
    <property type="component" value="Chromosome"/>
</dbReference>
<organism evidence="2 3">
    <name type="scientific">Megalodesulfovibrio gigas (strain ATCC 19364 / DSM 1382 / NCIMB 9332 / VKM B-1759)</name>
    <name type="common">Desulfovibrio gigas</name>
    <dbReference type="NCBI Taxonomy" id="1121448"/>
    <lineage>
        <taxon>Bacteria</taxon>
        <taxon>Pseudomonadati</taxon>
        <taxon>Thermodesulfobacteriota</taxon>
        <taxon>Desulfovibrionia</taxon>
        <taxon>Desulfovibrionales</taxon>
        <taxon>Desulfovibrionaceae</taxon>
        <taxon>Megalodesulfovibrio</taxon>
    </lineage>
</organism>